<proteinExistence type="predicted"/>
<comment type="caution">
    <text evidence="3">The sequence shown here is derived from an EMBL/GenBank/DDBJ whole genome shotgun (WGS) entry which is preliminary data.</text>
</comment>
<reference evidence="3 4" key="1">
    <citation type="submission" date="2023-07" db="EMBL/GenBank/DDBJ databases">
        <title>Sorghum-associated microbial communities from plants grown in Nebraska, USA.</title>
        <authorList>
            <person name="Schachtman D."/>
        </authorList>
    </citation>
    <scope>NUCLEOTIDE SEQUENCE [LARGE SCALE GENOMIC DNA]</scope>
    <source>
        <strain evidence="3 4">2980</strain>
    </source>
</reference>
<dbReference type="InterPro" id="IPR014555">
    <property type="entry name" value="RecF-like"/>
</dbReference>
<dbReference type="Proteomes" id="UP001259347">
    <property type="component" value="Unassembled WGS sequence"/>
</dbReference>
<evidence type="ECO:0000313" key="3">
    <source>
        <dbReference type="EMBL" id="MDR6865428.1"/>
    </source>
</evidence>
<evidence type="ECO:0000256" key="1">
    <source>
        <dbReference type="ARBA" id="ARBA00023236"/>
    </source>
</evidence>
<dbReference type="EMBL" id="JAVDUM010000001">
    <property type="protein sequence ID" value="MDR6865428.1"/>
    <property type="molecule type" value="Genomic_DNA"/>
</dbReference>
<keyword evidence="1" id="KW-0227">DNA damage</keyword>
<name>A0ABU1S846_9MICO</name>
<accession>A0ABU1S846</accession>
<dbReference type="RefSeq" id="WP_310016421.1">
    <property type="nucleotide sequence ID" value="NZ_JAVDUM010000001.1"/>
</dbReference>
<keyword evidence="1" id="KW-0742">SOS response</keyword>
<dbReference type="Gene3D" id="3.40.50.300">
    <property type="entry name" value="P-loop containing nucleotide triphosphate hydrolases"/>
    <property type="match status" value="2"/>
</dbReference>
<protein>
    <submittedName>
        <fullName evidence="3">ATPase</fullName>
    </submittedName>
</protein>
<gene>
    <name evidence="3" type="ORF">J2Y69_000010</name>
</gene>
<evidence type="ECO:0000313" key="4">
    <source>
        <dbReference type="Proteomes" id="UP001259347"/>
    </source>
</evidence>
<keyword evidence="4" id="KW-1185">Reference proteome</keyword>
<feature type="domain" description="ATPase AAA-type core" evidence="2">
    <location>
        <begin position="23"/>
        <end position="341"/>
    </location>
</feature>
<organism evidence="3 4">
    <name type="scientific">Microbacterium resistens</name>
    <dbReference type="NCBI Taxonomy" id="156977"/>
    <lineage>
        <taxon>Bacteria</taxon>
        <taxon>Bacillati</taxon>
        <taxon>Actinomycetota</taxon>
        <taxon>Actinomycetes</taxon>
        <taxon>Micrococcales</taxon>
        <taxon>Microbacteriaceae</taxon>
        <taxon>Microbacterium</taxon>
    </lineage>
</organism>
<dbReference type="SUPFAM" id="SSF52540">
    <property type="entry name" value="P-loop containing nucleoside triphosphate hydrolases"/>
    <property type="match status" value="1"/>
</dbReference>
<dbReference type="PANTHER" id="PTHR32182">
    <property type="entry name" value="DNA REPLICATION AND REPAIR PROTEIN RECF"/>
    <property type="match status" value="1"/>
</dbReference>
<dbReference type="InterPro" id="IPR003959">
    <property type="entry name" value="ATPase_AAA_core"/>
</dbReference>
<evidence type="ECO:0000259" key="2">
    <source>
        <dbReference type="Pfam" id="PF13304"/>
    </source>
</evidence>
<sequence length="380" mass="40597">MLTTLAISGYRSLVDLVMPLGPLTVITGANGSGKSNLYRALRLLAAAGRGTVVGAIAREGGLGSVLWAGPENPKEGVPAQGTRRTRPIAVRLGFAGDGLGYLMDLGLPQAGPDSPFTRDPEIKREQVFTGPVARPATLVVDRDRSGVRVREDHWRSLGQSLGPGQSVLLDLADGGAQPELVALRHGMDRWRFYDHFRTDEGAPARLPRIGTRTPWLSDDGADLAAVWATTRDAGAGPAADAVIDRAFPGSRVEIDDVDGVFVLRLRQPGLLRALSAAELSDGTLRFLLLTAALLPAVPPPLIVVNEPEASLHESLLDPLGELLRAAAAKTQVIVVTHAPRLRRALEDAGGEIVELFSRGAGTQIRDQLPLERPSWQWPSR</sequence>
<dbReference type="InterPro" id="IPR027417">
    <property type="entry name" value="P-loop_NTPase"/>
</dbReference>
<dbReference type="PIRSF" id="PIRSF029347">
    <property type="entry name" value="RecF"/>
    <property type="match status" value="1"/>
</dbReference>
<dbReference type="PANTHER" id="PTHR32182:SF25">
    <property type="entry name" value="SLR1056 PROTEIN"/>
    <property type="match status" value="1"/>
</dbReference>
<dbReference type="Pfam" id="PF13304">
    <property type="entry name" value="AAA_21"/>
    <property type="match status" value="1"/>
</dbReference>